<dbReference type="GO" id="GO:0030687">
    <property type="term" value="C:preribosome, large subunit precursor"/>
    <property type="evidence" value="ECO:0007669"/>
    <property type="project" value="TreeGrafter"/>
</dbReference>
<proteinExistence type="predicted"/>
<dbReference type="GO" id="GO:0000460">
    <property type="term" value="P:maturation of 5.8S rRNA"/>
    <property type="evidence" value="ECO:0007669"/>
    <property type="project" value="TreeGrafter"/>
</dbReference>
<dbReference type="PANTHER" id="PTHR15002">
    <property type="entry name" value="RIBOSOMAL BIOGENESIS PROTEIN LAS1L"/>
    <property type="match status" value="1"/>
</dbReference>
<gene>
    <name evidence="1" type="ORF">DM01DRAFT_1304651</name>
</gene>
<evidence type="ECO:0000313" key="2">
    <source>
        <dbReference type="Proteomes" id="UP000242146"/>
    </source>
</evidence>
<protein>
    <submittedName>
        <fullName evidence="1">Las1-domain-containing protein</fullName>
    </submittedName>
</protein>
<dbReference type="Proteomes" id="UP000242146">
    <property type="component" value="Unassembled WGS sequence"/>
</dbReference>
<dbReference type="AlphaFoldDB" id="A0A1X2GJ91"/>
<dbReference type="PANTHER" id="PTHR15002:SF0">
    <property type="entry name" value="RIBOSOMAL BIOGENESIS PROTEIN LAS1L"/>
    <property type="match status" value="1"/>
</dbReference>
<name>A0A1X2GJ91_9FUNG</name>
<dbReference type="Pfam" id="PF04031">
    <property type="entry name" value="Las1"/>
    <property type="match status" value="1"/>
</dbReference>
<sequence length="446" mass="51483">MRNQPRVVPWLNYEEFFQVFQWLYASIEDHPDLVQRGIDRVLAWINRGRVPIAVKATMDLVELQLRERKQTHGTCPLTQNELQLLYGSALTRFVNILEDSLQKGYYARSMYAIADDIGLPRHFVQIRHSATHEEGLPSLPVLRRAGTEALQWLHDVYWMAQIRPDGVDSVSASTVEDLGILVRQYKLAQKECIRSSSEEQQEVAAKRTKTRDGLIVKIIEMLEDDTLKHSIVPVLLRCGYLIPTSKKKRVSLEHPDFDTILVSLWAPLLRSLDNSFNGFFLDLVTGIFDRLHPGDYYASHFPLSEPPTILRVAPDPEEEKQKHPSYLMTLTAWLQYFLVKCETSKNIFSSDVFVIVVEGALQHPCAYSRLILRTAIEKYPSMAKPLRPFMVFMETMSKLSKHEDQIPNDLAVKVDEVLERDNDEAMEKRFMAWRQEVKSTKKKGQI</sequence>
<keyword evidence="2" id="KW-1185">Reference proteome</keyword>
<organism evidence="1 2">
    <name type="scientific">Hesseltinella vesiculosa</name>
    <dbReference type="NCBI Taxonomy" id="101127"/>
    <lineage>
        <taxon>Eukaryota</taxon>
        <taxon>Fungi</taxon>
        <taxon>Fungi incertae sedis</taxon>
        <taxon>Mucoromycota</taxon>
        <taxon>Mucoromycotina</taxon>
        <taxon>Mucoromycetes</taxon>
        <taxon>Mucorales</taxon>
        <taxon>Cunninghamellaceae</taxon>
        <taxon>Hesseltinella</taxon>
    </lineage>
</organism>
<dbReference type="GO" id="GO:0090730">
    <property type="term" value="C:Las1 complex"/>
    <property type="evidence" value="ECO:0007669"/>
    <property type="project" value="InterPro"/>
</dbReference>
<dbReference type="STRING" id="101127.A0A1X2GJ91"/>
<comment type="caution">
    <text evidence="1">The sequence shown here is derived from an EMBL/GenBank/DDBJ whole genome shotgun (WGS) entry which is preliminary data.</text>
</comment>
<dbReference type="EMBL" id="MCGT01000012">
    <property type="protein sequence ID" value="ORX55051.1"/>
    <property type="molecule type" value="Genomic_DNA"/>
</dbReference>
<dbReference type="OrthoDB" id="10263222at2759"/>
<reference evidence="1 2" key="1">
    <citation type="submission" date="2016-07" db="EMBL/GenBank/DDBJ databases">
        <title>Pervasive Adenine N6-methylation of Active Genes in Fungi.</title>
        <authorList>
            <consortium name="DOE Joint Genome Institute"/>
            <person name="Mondo S.J."/>
            <person name="Dannebaum R.O."/>
            <person name="Kuo R.C."/>
            <person name="Labutti K."/>
            <person name="Haridas S."/>
            <person name="Kuo A."/>
            <person name="Salamov A."/>
            <person name="Ahrendt S.R."/>
            <person name="Lipzen A."/>
            <person name="Sullivan W."/>
            <person name="Andreopoulos W.B."/>
            <person name="Clum A."/>
            <person name="Lindquist E."/>
            <person name="Daum C."/>
            <person name="Ramamoorthy G.K."/>
            <person name="Gryganskyi A."/>
            <person name="Culley D."/>
            <person name="Magnuson J.K."/>
            <person name="James T.Y."/>
            <person name="O'Malley M.A."/>
            <person name="Stajich J.E."/>
            <person name="Spatafora J.W."/>
            <person name="Visel A."/>
            <person name="Grigoriev I.V."/>
        </authorList>
    </citation>
    <scope>NUCLEOTIDE SEQUENCE [LARGE SCALE GENOMIC DNA]</scope>
    <source>
        <strain evidence="1 2">NRRL 3301</strain>
    </source>
</reference>
<dbReference type="GO" id="GO:0000470">
    <property type="term" value="P:maturation of LSU-rRNA"/>
    <property type="evidence" value="ECO:0007669"/>
    <property type="project" value="TreeGrafter"/>
</dbReference>
<evidence type="ECO:0000313" key="1">
    <source>
        <dbReference type="EMBL" id="ORX55051.1"/>
    </source>
</evidence>
<accession>A0A1X2GJ91</accession>
<dbReference type="InterPro" id="IPR007174">
    <property type="entry name" value="Las1"/>
</dbReference>
<dbReference type="GO" id="GO:0004519">
    <property type="term" value="F:endonuclease activity"/>
    <property type="evidence" value="ECO:0007669"/>
    <property type="project" value="InterPro"/>
</dbReference>